<dbReference type="PANTHER" id="PTHR34980">
    <property type="entry name" value="INNER MEMBRANE PROTEIN-RELATED-RELATED"/>
    <property type="match status" value="1"/>
</dbReference>
<evidence type="ECO:0000313" key="4">
    <source>
        <dbReference type="Proteomes" id="UP000315816"/>
    </source>
</evidence>
<dbReference type="OrthoDB" id="9812349at2"/>
<sequence length="142" mass="15858">MDFQTSVKTCFQKYVTFSGRAIRSEYWWFTLFLIVASILLGIVDRTVFGWSATFSPLSDLFSLATILPSLAVTSRRLHDIDKSAWWMLLILVPIVGWIVLIYWMCQPGTQGPNQFGGDPFGNDPIDRDGGDYAPSSIPSAGN</sequence>
<evidence type="ECO:0000256" key="1">
    <source>
        <dbReference type="SAM" id="MobiDB-lite"/>
    </source>
</evidence>
<dbReference type="Pfam" id="PF05656">
    <property type="entry name" value="DUF805"/>
    <property type="match status" value="1"/>
</dbReference>
<accession>A0A545SZR9</accession>
<protein>
    <submittedName>
        <fullName evidence="3">DUF805 domain-containing protein</fullName>
    </submittedName>
</protein>
<dbReference type="GO" id="GO:0005886">
    <property type="term" value="C:plasma membrane"/>
    <property type="evidence" value="ECO:0007669"/>
    <property type="project" value="TreeGrafter"/>
</dbReference>
<evidence type="ECO:0000313" key="3">
    <source>
        <dbReference type="EMBL" id="TQV70462.1"/>
    </source>
</evidence>
<feature type="region of interest" description="Disordered" evidence="1">
    <location>
        <begin position="115"/>
        <end position="142"/>
    </location>
</feature>
<evidence type="ECO:0000256" key="2">
    <source>
        <dbReference type="SAM" id="Phobius"/>
    </source>
</evidence>
<keyword evidence="2" id="KW-0472">Membrane</keyword>
<gene>
    <name evidence="3" type="ORF">FIL88_00740</name>
</gene>
<feature type="transmembrane region" description="Helical" evidence="2">
    <location>
        <begin position="26"/>
        <end position="43"/>
    </location>
</feature>
<dbReference type="Proteomes" id="UP000315816">
    <property type="component" value="Unassembled WGS sequence"/>
</dbReference>
<dbReference type="EMBL" id="VICH01000001">
    <property type="protein sequence ID" value="TQV70462.1"/>
    <property type="molecule type" value="Genomic_DNA"/>
</dbReference>
<keyword evidence="4" id="KW-1185">Reference proteome</keyword>
<reference evidence="3 4" key="1">
    <citation type="submission" date="2019-06" db="EMBL/GenBank/DDBJ databases">
        <title>A novel species of marine bacteria.</title>
        <authorList>
            <person name="Wang Y."/>
        </authorList>
    </citation>
    <scope>NUCLEOTIDE SEQUENCE [LARGE SCALE GENOMIC DNA]</scope>
    <source>
        <strain evidence="3 4">MA1-10</strain>
    </source>
</reference>
<dbReference type="PANTHER" id="PTHR34980:SF2">
    <property type="entry name" value="INNER MEMBRANE PROTEIN YHAH-RELATED"/>
    <property type="match status" value="1"/>
</dbReference>
<organism evidence="3 4">
    <name type="scientific">Aliiroseovarius halocynthiae</name>
    <dbReference type="NCBI Taxonomy" id="985055"/>
    <lineage>
        <taxon>Bacteria</taxon>
        <taxon>Pseudomonadati</taxon>
        <taxon>Pseudomonadota</taxon>
        <taxon>Alphaproteobacteria</taxon>
        <taxon>Rhodobacterales</taxon>
        <taxon>Paracoccaceae</taxon>
        <taxon>Aliiroseovarius</taxon>
    </lineage>
</organism>
<comment type="caution">
    <text evidence="3">The sequence shown here is derived from an EMBL/GenBank/DDBJ whole genome shotgun (WGS) entry which is preliminary data.</text>
</comment>
<feature type="transmembrane region" description="Helical" evidence="2">
    <location>
        <begin position="84"/>
        <end position="104"/>
    </location>
</feature>
<dbReference type="InterPro" id="IPR008523">
    <property type="entry name" value="DUF805"/>
</dbReference>
<keyword evidence="2" id="KW-1133">Transmembrane helix</keyword>
<dbReference type="RefSeq" id="WP_142851912.1">
    <property type="nucleotide sequence ID" value="NZ_FXWW01000002.1"/>
</dbReference>
<proteinExistence type="predicted"/>
<keyword evidence="2" id="KW-0812">Transmembrane</keyword>
<dbReference type="AlphaFoldDB" id="A0A545SZR9"/>
<name>A0A545SZR9_9RHOB</name>